<name>A0A7C0U3X6_DESA2</name>
<dbReference type="GO" id="GO:0005524">
    <property type="term" value="F:ATP binding"/>
    <property type="evidence" value="ECO:0007669"/>
    <property type="project" value="UniProtKB-KW"/>
</dbReference>
<evidence type="ECO:0000256" key="4">
    <source>
        <dbReference type="ARBA" id="ARBA00022967"/>
    </source>
</evidence>
<keyword evidence="2" id="KW-0547">Nucleotide-binding</keyword>
<keyword evidence="1" id="KW-0813">Transport</keyword>
<dbReference type="PANTHER" id="PTHR42794">
    <property type="entry name" value="HEMIN IMPORT ATP-BINDING PROTEIN HMUV"/>
    <property type="match status" value="1"/>
</dbReference>
<comment type="function">
    <text evidence="5">Part of the ABC transporter complex HmuTUV involved in hemin import. Responsible for energy coupling to the transport system.</text>
</comment>
<comment type="caution">
    <text evidence="7">The sequence shown here is derived from an EMBL/GenBank/DDBJ whole genome shotgun (WGS) entry which is preliminary data.</text>
</comment>
<gene>
    <name evidence="7" type="ORF">ENG63_09230</name>
</gene>
<proteinExistence type="predicted"/>
<dbReference type="PROSITE" id="PS50893">
    <property type="entry name" value="ABC_TRANSPORTER_2"/>
    <property type="match status" value="1"/>
</dbReference>
<dbReference type="EMBL" id="DRBS01000339">
    <property type="protein sequence ID" value="HDD45022.1"/>
    <property type="molecule type" value="Genomic_DNA"/>
</dbReference>
<sequence length="253" mass="28673">MLRLLNIWYRYKEDWVLKGINLICKKGHFIGILGPNGVGKTTLLYLMAGILLPQRGEILFETIPLRKIPPQERAKKIALLPQLNHFIFPLKVEEVVRLGRLPYISPFSSFKSKDKLAIEKAMELVGIADLKGRSISSLSGGERQQVLLARALAQEPEILLLDEPTTYLDVKHQIKFLSLLKELQKKKELTIIFVSHDLNLAIKFSDIVVFLKKGQIYCQGIPLEVVKPEVVEAVFNVKVKVIHSKGNCPYVVI</sequence>
<evidence type="ECO:0000256" key="1">
    <source>
        <dbReference type="ARBA" id="ARBA00022448"/>
    </source>
</evidence>
<accession>A0A7C0U3X6</accession>
<feature type="domain" description="ABC transporter" evidence="6">
    <location>
        <begin position="2"/>
        <end position="238"/>
    </location>
</feature>
<evidence type="ECO:0000256" key="5">
    <source>
        <dbReference type="ARBA" id="ARBA00037066"/>
    </source>
</evidence>
<evidence type="ECO:0000313" key="7">
    <source>
        <dbReference type="EMBL" id="HDD45022.1"/>
    </source>
</evidence>
<keyword evidence="4" id="KW-1278">Translocase</keyword>
<protein>
    <submittedName>
        <fullName evidence="7">ABC transporter ATP-binding protein</fullName>
    </submittedName>
</protein>
<dbReference type="GO" id="GO:0016887">
    <property type="term" value="F:ATP hydrolysis activity"/>
    <property type="evidence" value="ECO:0007669"/>
    <property type="project" value="InterPro"/>
</dbReference>
<dbReference type="InterPro" id="IPR003439">
    <property type="entry name" value="ABC_transporter-like_ATP-bd"/>
</dbReference>
<evidence type="ECO:0000259" key="6">
    <source>
        <dbReference type="PROSITE" id="PS50893"/>
    </source>
</evidence>
<dbReference type="InterPro" id="IPR027417">
    <property type="entry name" value="P-loop_NTPase"/>
</dbReference>
<keyword evidence="3 7" id="KW-0067">ATP-binding</keyword>
<dbReference type="Gene3D" id="3.40.50.300">
    <property type="entry name" value="P-loop containing nucleotide triphosphate hydrolases"/>
    <property type="match status" value="1"/>
</dbReference>
<dbReference type="Pfam" id="PF00005">
    <property type="entry name" value="ABC_tran"/>
    <property type="match status" value="1"/>
</dbReference>
<dbReference type="SMART" id="SM00382">
    <property type="entry name" value="AAA"/>
    <property type="match status" value="1"/>
</dbReference>
<dbReference type="AlphaFoldDB" id="A0A7C0U3X6"/>
<dbReference type="FunFam" id="3.40.50.300:FF:000134">
    <property type="entry name" value="Iron-enterobactin ABC transporter ATP-binding protein"/>
    <property type="match status" value="1"/>
</dbReference>
<dbReference type="InterPro" id="IPR003593">
    <property type="entry name" value="AAA+_ATPase"/>
</dbReference>
<dbReference type="CDD" id="cd03214">
    <property type="entry name" value="ABC_Iron-Siderophores_B12_Hemin"/>
    <property type="match status" value="1"/>
</dbReference>
<organism evidence="7">
    <name type="scientific">Desulfofervidus auxilii</name>
    <dbReference type="NCBI Taxonomy" id="1621989"/>
    <lineage>
        <taxon>Bacteria</taxon>
        <taxon>Pseudomonadati</taxon>
        <taxon>Thermodesulfobacteriota</taxon>
        <taxon>Candidatus Desulfofervidia</taxon>
        <taxon>Candidatus Desulfofervidales</taxon>
        <taxon>Candidatus Desulfofervidaceae</taxon>
        <taxon>Candidatus Desulfofervidus</taxon>
    </lineage>
</organism>
<evidence type="ECO:0000256" key="2">
    <source>
        <dbReference type="ARBA" id="ARBA00022741"/>
    </source>
</evidence>
<reference evidence="7" key="1">
    <citation type="journal article" date="2020" name="mSystems">
        <title>Genome- and Community-Level Interaction Insights into Carbon Utilization and Element Cycling Functions of Hydrothermarchaeota in Hydrothermal Sediment.</title>
        <authorList>
            <person name="Zhou Z."/>
            <person name="Liu Y."/>
            <person name="Xu W."/>
            <person name="Pan J."/>
            <person name="Luo Z.H."/>
            <person name="Li M."/>
        </authorList>
    </citation>
    <scope>NUCLEOTIDE SEQUENCE [LARGE SCALE GENOMIC DNA]</scope>
    <source>
        <strain evidence="7">HyVt-233</strain>
    </source>
</reference>
<evidence type="ECO:0000256" key="3">
    <source>
        <dbReference type="ARBA" id="ARBA00022840"/>
    </source>
</evidence>
<dbReference type="SUPFAM" id="SSF52540">
    <property type="entry name" value="P-loop containing nucleoside triphosphate hydrolases"/>
    <property type="match status" value="1"/>
</dbReference>
<dbReference type="Proteomes" id="UP000886289">
    <property type="component" value="Unassembled WGS sequence"/>
</dbReference>
<dbReference type="PANTHER" id="PTHR42794:SF1">
    <property type="entry name" value="HEMIN IMPORT ATP-BINDING PROTEIN HMUV"/>
    <property type="match status" value="1"/>
</dbReference>